<gene>
    <name evidence="2" type="ORF">SAMN05443999_10949</name>
</gene>
<evidence type="ECO:0000313" key="2">
    <source>
        <dbReference type="EMBL" id="SEL88385.1"/>
    </source>
</evidence>
<name>A0A1H7TUZ6_9RHOB</name>
<dbReference type="GO" id="GO:0005975">
    <property type="term" value="P:carbohydrate metabolic process"/>
    <property type="evidence" value="ECO:0007669"/>
    <property type="project" value="InterPro"/>
</dbReference>
<sequence length="490" mass="49628">MARGVLAGLITGTLVSGLVLGGLSVLIGAPGKTRSGGSPEAASVEITPGSEFDLRREDAEAALPALQEGPTIADRPQVATPAPDDLAALSGTDTTPAIQPETGAAEELAQPTSSGEPGSGIAVLTENPVLPSPQAAAPVVPATEGVPDVSGDVARIPATESEEAGTMPGAEPEEQAVPVFPVEEPAPSLMPGASASDPAVAEVVVPDEGSIGESEADSTGTPAQSLATTGVIDNRAEGVTTDRLPAITDAPQTPETPERDASADAPQGALGRNAEPFENPQGKPLMAIILMDDGSGSIDPDALQGFPYPVSFAVDVNWDGAGAAAERYRAAGFEVLAMTDLPEGASAMDAEVAMQTWLGRVPQAVAVLEGTGTGLQSSREASAQLAPILLESGHGLVMHPNGLGTVQKLIAREGVPSATLFRDFDGQGQNAAAIRRFLDQAAMKANQQAEGVIMLGRLRDETISALLVWGLQDRAASVALAPVSAVLTAQ</sequence>
<reference evidence="2 3" key="1">
    <citation type="submission" date="2016-10" db="EMBL/GenBank/DDBJ databases">
        <authorList>
            <person name="de Groot N.N."/>
        </authorList>
    </citation>
    <scope>NUCLEOTIDE SEQUENCE [LARGE SCALE GENOMIC DNA]</scope>
    <source>
        <strain evidence="2 3">DSM 100674</strain>
    </source>
</reference>
<dbReference type="InterPro" id="IPR011330">
    <property type="entry name" value="Glyco_hydro/deAcase_b/a-brl"/>
</dbReference>
<dbReference type="EMBL" id="FOAG01000009">
    <property type="protein sequence ID" value="SEL88385.1"/>
    <property type="molecule type" value="Genomic_DNA"/>
</dbReference>
<evidence type="ECO:0000313" key="3">
    <source>
        <dbReference type="Proteomes" id="UP000199582"/>
    </source>
</evidence>
<evidence type="ECO:0000256" key="1">
    <source>
        <dbReference type="SAM" id="MobiDB-lite"/>
    </source>
</evidence>
<dbReference type="AlphaFoldDB" id="A0A1H7TUZ6"/>
<dbReference type="RefSeq" id="WP_245770707.1">
    <property type="nucleotide sequence ID" value="NZ_FOAG01000009.1"/>
</dbReference>
<accession>A0A1H7TUZ6</accession>
<feature type="region of interest" description="Disordered" evidence="1">
    <location>
        <begin position="69"/>
        <end position="125"/>
    </location>
</feature>
<dbReference type="SUPFAM" id="SSF88713">
    <property type="entry name" value="Glycoside hydrolase/deacetylase"/>
    <property type="match status" value="1"/>
</dbReference>
<dbReference type="Proteomes" id="UP000199582">
    <property type="component" value="Unassembled WGS sequence"/>
</dbReference>
<proteinExistence type="predicted"/>
<dbReference type="STRING" id="1287727.SAMN05443999_10949"/>
<dbReference type="CDD" id="cd10936">
    <property type="entry name" value="CE4_DAC2"/>
    <property type="match status" value="1"/>
</dbReference>
<dbReference type="Pfam" id="PF04748">
    <property type="entry name" value="Polysacc_deac_2"/>
    <property type="match status" value="1"/>
</dbReference>
<dbReference type="InterPro" id="IPR006837">
    <property type="entry name" value="Divergent_DAC"/>
</dbReference>
<organism evidence="2 3">
    <name type="scientific">Roseovarius azorensis</name>
    <dbReference type="NCBI Taxonomy" id="1287727"/>
    <lineage>
        <taxon>Bacteria</taxon>
        <taxon>Pseudomonadati</taxon>
        <taxon>Pseudomonadota</taxon>
        <taxon>Alphaproteobacteria</taxon>
        <taxon>Rhodobacterales</taxon>
        <taxon>Roseobacteraceae</taxon>
        <taxon>Roseovarius</taxon>
    </lineage>
</organism>
<dbReference type="Gene3D" id="3.20.20.370">
    <property type="entry name" value="Glycoside hydrolase/deacetylase"/>
    <property type="match status" value="1"/>
</dbReference>
<feature type="region of interest" description="Disordered" evidence="1">
    <location>
        <begin position="237"/>
        <end position="278"/>
    </location>
</feature>
<keyword evidence="3" id="KW-1185">Reference proteome</keyword>
<protein>
    <submittedName>
        <fullName evidence="2">Uncharacterized conserved protein YibQ, putative polysaccharide deacetylase 2 family</fullName>
    </submittedName>
</protein>